<accession>A0ACD1FUW6</accession>
<keyword evidence="2" id="KW-1185">Reference proteome</keyword>
<protein>
    <submittedName>
        <fullName evidence="1">Uncharacterized protein</fullName>
    </submittedName>
</protein>
<dbReference type="Proteomes" id="UP000249057">
    <property type="component" value="Unassembled WGS sequence"/>
</dbReference>
<reference evidence="1" key="1">
    <citation type="submission" date="2018-02" db="EMBL/GenBank/DDBJ databases">
        <title>The genomes of Aspergillus section Nigri reveals drivers in fungal speciation.</title>
        <authorList>
            <consortium name="DOE Joint Genome Institute"/>
            <person name="Vesth T.C."/>
            <person name="Nybo J."/>
            <person name="Theobald S."/>
            <person name="Brandl J."/>
            <person name="Frisvad J.C."/>
            <person name="Nielsen K.F."/>
            <person name="Lyhne E.K."/>
            <person name="Kogle M.E."/>
            <person name="Kuo A."/>
            <person name="Riley R."/>
            <person name="Clum A."/>
            <person name="Nolan M."/>
            <person name="Lipzen A."/>
            <person name="Salamov A."/>
            <person name="Henrissat B."/>
            <person name="Wiebenga A."/>
            <person name="De vries R.P."/>
            <person name="Grigoriev I.V."/>
            <person name="Mortensen U.H."/>
            <person name="Andersen M.R."/>
            <person name="Baker S.E."/>
        </authorList>
    </citation>
    <scope>NUCLEOTIDE SEQUENCE</scope>
    <source>
        <strain evidence="1">CBS 621.78</strain>
    </source>
</reference>
<organism evidence="1 2">
    <name type="scientific">Aspergillus brunneoviolaceus CBS 621.78</name>
    <dbReference type="NCBI Taxonomy" id="1450534"/>
    <lineage>
        <taxon>Eukaryota</taxon>
        <taxon>Fungi</taxon>
        <taxon>Dikarya</taxon>
        <taxon>Ascomycota</taxon>
        <taxon>Pezizomycotina</taxon>
        <taxon>Eurotiomycetes</taxon>
        <taxon>Eurotiomycetidae</taxon>
        <taxon>Eurotiales</taxon>
        <taxon>Aspergillaceae</taxon>
        <taxon>Aspergillus</taxon>
        <taxon>Aspergillus subgen. Circumdati</taxon>
    </lineage>
</organism>
<evidence type="ECO:0000313" key="2">
    <source>
        <dbReference type="Proteomes" id="UP000249057"/>
    </source>
</evidence>
<proteinExistence type="predicted"/>
<name>A0ACD1FUW6_9EURO</name>
<dbReference type="EMBL" id="KZ825401">
    <property type="protein sequence ID" value="RAH40759.1"/>
    <property type="molecule type" value="Genomic_DNA"/>
</dbReference>
<gene>
    <name evidence="1" type="ORF">BO95DRAFT_290603</name>
</gene>
<sequence>MKKENGGQEPPLFFFFFFFFWFLFPLCASAFASPLSFLPDSYGSHEPHDKAPIVCFNGASKGCYCNPRQIFLVFWSDMIHVSWDGTCTGNDVKPPVAVQPSRSFRRSLSFSSLPVPSLPSPPKSGA</sequence>
<evidence type="ECO:0000313" key="1">
    <source>
        <dbReference type="EMBL" id="RAH40759.1"/>
    </source>
</evidence>